<sequence length="118" mass="13114">MSPGCLLFFANTSLGLPRNPTLHMQILTLYMQIFTLVQVPNNSKNTLRRGSPPTIPTIPYANAGSQKFTCKTLGLYRLLTIQEIPYAGAGFQHFTHKTLCLYRFPTVQTVTHAGEASQ</sequence>
<comment type="caution">
    <text evidence="1">The sequence shown here is derived from an EMBL/GenBank/DDBJ whole genome shotgun (WGS) entry which is preliminary data.</text>
</comment>
<dbReference type="EMBL" id="AVOT02005442">
    <property type="protein sequence ID" value="MBW0479067.1"/>
    <property type="molecule type" value="Genomic_DNA"/>
</dbReference>
<dbReference type="AlphaFoldDB" id="A0A9Q3GTT9"/>
<organism evidence="1 2">
    <name type="scientific">Austropuccinia psidii MF-1</name>
    <dbReference type="NCBI Taxonomy" id="1389203"/>
    <lineage>
        <taxon>Eukaryota</taxon>
        <taxon>Fungi</taxon>
        <taxon>Dikarya</taxon>
        <taxon>Basidiomycota</taxon>
        <taxon>Pucciniomycotina</taxon>
        <taxon>Pucciniomycetes</taxon>
        <taxon>Pucciniales</taxon>
        <taxon>Sphaerophragmiaceae</taxon>
        <taxon>Austropuccinia</taxon>
    </lineage>
</organism>
<keyword evidence="2" id="KW-1185">Reference proteome</keyword>
<protein>
    <submittedName>
        <fullName evidence="1">Uncharacterized protein</fullName>
    </submittedName>
</protein>
<proteinExistence type="predicted"/>
<evidence type="ECO:0000313" key="1">
    <source>
        <dbReference type="EMBL" id="MBW0479067.1"/>
    </source>
</evidence>
<name>A0A9Q3GTT9_9BASI</name>
<evidence type="ECO:0000313" key="2">
    <source>
        <dbReference type="Proteomes" id="UP000765509"/>
    </source>
</evidence>
<reference evidence="1" key="1">
    <citation type="submission" date="2021-03" db="EMBL/GenBank/DDBJ databases">
        <title>Draft genome sequence of rust myrtle Austropuccinia psidii MF-1, a brazilian biotype.</title>
        <authorList>
            <person name="Quecine M.C."/>
            <person name="Pachon D.M.R."/>
            <person name="Bonatelli M.L."/>
            <person name="Correr F.H."/>
            <person name="Franceschini L.M."/>
            <person name="Leite T.F."/>
            <person name="Margarido G.R.A."/>
            <person name="Almeida C.A."/>
            <person name="Ferrarezi J.A."/>
            <person name="Labate C.A."/>
        </authorList>
    </citation>
    <scope>NUCLEOTIDE SEQUENCE</scope>
    <source>
        <strain evidence="1">MF-1</strain>
    </source>
</reference>
<accession>A0A9Q3GTT9</accession>
<dbReference type="Proteomes" id="UP000765509">
    <property type="component" value="Unassembled WGS sequence"/>
</dbReference>
<gene>
    <name evidence="1" type="ORF">O181_018782</name>
</gene>